<name>A0A934KBN2_9BACT</name>
<proteinExistence type="predicted"/>
<evidence type="ECO:0000259" key="2">
    <source>
        <dbReference type="Pfam" id="PF17754"/>
    </source>
</evidence>
<evidence type="ECO:0000313" key="3">
    <source>
        <dbReference type="EMBL" id="MBJ7604212.1"/>
    </source>
</evidence>
<feature type="domain" description="MftR C-terminal" evidence="2">
    <location>
        <begin position="9"/>
        <end position="58"/>
    </location>
</feature>
<gene>
    <name evidence="3" type="ORF">JF888_13625</name>
</gene>
<organism evidence="3 4">
    <name type="scientific">Candidatus Dormiibacter inghamiae</name>
    <dbReference type="NCBI Taxonomy" id="3127013"/>
    <lineage>
        <taxon>Bacteria</taxon>
        <taxon>Bacillati</taxon>
        <taxon>Candidatus Dormiibacterota</taxon>
        <taxon>Candidatus Dormibacteria</taxon>
        <taxon>Candidatus Dormibacterales</taxon>
        <taxon>Candidatus Dormibacteraceae</taxon>
        <taxon>Candidatus Dormiibacter</taxon>
    </lineage>
</organism>
<comment type="caution">
    <text evidence="3">The sequence shown here is derived from an EMBL/GenBank/DDBJ whole genome shotgun (WGS) entry which is preliminary data.</text>
</comment>
<protein>
    <recommendedName>
        <fullName evidence="2">MftR C-terminal domain-containing protein</fullName>
    </recommendedName>
</protein>
<reference evidence="3 4" key="1">
    <citation type="submission" date="2020-10" db="EMBL/GenBank/DDBJ databases">
        <title>Ca. Dormibacterota MAGs.</title>
        <authorList>
            <person name="Montgomery K."/>
        </authorList>
    </citation>
    <scope>NUCLEOTIDE SEQUENCE [LARGE SCALE GENOMIC DNA]</scope>
    <source>
        <strain evidence="3">SC8811_S16_3</strain>
    </source>
</reference>
<sequence length="60" mass="6161">MSPRHAGARRCRGRSSGDIAVRALAGAVIGVIMAVLLDPEADLVKATDAALAQLETGFTL</sequence>
<dbReference type="Proteomes" id="UP000620075">
    <property type="component" value="Unassembled WGS sequence"/>
</dbReference>
<dbReference type="Pfam" id="PF17754">
    <property type="entry name" value="TetR_C_14"/>
    <property type="match status" value="1"/>
</dbReference>
<evidence type="ECO:0000313" key="4">
    <source>
        <dbReference type="Proteomes" id="UP000620075"/>
    </source>
</evidence>
<dbReference type="AlphaFoldDB" id="A0A934KBN2"/>
<feature type="transmembrane region" description="Helical" evidence="1">
    <location>
        <begin position="20"/>
        <end position="37"/>
    </location>
</feature>
<accession>A0A934KBN2</accession>
<keyword evidence="1" id="KW-0812">Transmembrane</keyword>
<keyword evidence="1" id="KW-0472">Membrane</keyword>
<dbReference type="RefSeq" id="WP_338181468.1">
    <property type="nucleotide sequence ID" value="NZ_JAEKNQ010000054.1"/>
</dbReference>
<dbReference type="InterPro" id="IPR041347">
    <property type="entry name" value="MftR_C"/>
</dbReference>
<keyword evidence="1" id="KW-1133">Transmembrane helix</keyword>
<dbReference type="EMBL" id="JAEKNQ010000054">
    <property type="protein sequence ID" value="MBJ7604212.1"/>
    <property type="molecule type" value="Genomic_DNA"/>
</dbReference>
<evidence type="ECO:0000256" key="1">
    <source>
        <dbReference type="SAM" id="Phobius"/>
    </source>
</evidence>